<feature type="non-terminal residue" evidence="4">
    <location>
        <position position="228"/>
    </location>
</feature>
<keyword evidence="1" id="KW-0472">Membrane</keyword>
<dbReference type="PROSITE" id="PS50885">
    <property type="entry name" value="HAMP"/>
    <property type="match status" value="1"/>
</dbReference>
<dbReference type="GO" id="GO:0016301">
    <property type="term" value="F:kinase activity"/>
    <property type="evidence" value="ECO:0007669"/>
    <property type="project" value="UniProtKB-KW"/>
</dbReference>
<dbReference type="GO" id="GO:0007165">
    <property type="term" value="P:signal transduction"/>
    <property type="evidence" value="ECO:0007669"/>
    <property type="project" value="InterPro"/>
</dbReference>
<dbReference type="SUPFAM" id="SSF55785">
    <property type="entry name" value="PYP-like sensor domain (PAS domain)"/>
    <property type="match status" value="1"/>
</dbReference>
<protein>
    <submittedName>
        <fullName evidence="4">Histidine kinase</fullName>
    </submittedName>
</protein>
<dbReference type="InterPro" id="IPR003660">
    <property type="entry name" value="HAMP_dom"/>
</dbReference>
<dbReference type="Pfam" id="PF13426">
    <property type="entry name" value="PAS_9"/>
    <property type="match status" value="1"/>
</dbReference>
<name>A0A2S9SJX2_9BACT</name>
<dbReference type="PROSITE" id="PS50112">
    <property type="entry name" value="PAS"/>
    <property type="match status" value="1"/>
</dbReference>
<dbReference type="InterPro" id="IPR035965">
    <property type="entry name" value="PAS-like_dom_sf"/>
</dbReference>
<keyword evidence="4" id="KW-0418">Kinase</keyword>
<dbReference type="EMBL" id="NXGH01000083">
    <property type="protein sequence ID" value="PRM86870.1"/>
    <property type="molecule type" value="Genomic_DNA"/>
</dbReference>
<feature type="transmembrane region" description="Helical" evidence="1">
    <location>
        <begin position="6"/>
        <end position="24"/>
    </location>
</feature>
<evidence type="ECO:0000256" key="1">
    <source>
        <dbReference type="SAM" id="Phobius"/>
    </source>
</evidence>
<dbReference type="Gene3D" id="3.30.450.20">
    <property type="entry name" value="PAS domain"/>
    <property type="match status" value="1"/>
</dbReference>
<dbReference type="Gene3D" id="6.10.340.10">
    <property type="match status" value="1"/>
</dbReference>
<keyword evidence="1" id="KW-1133">Transmembrane helix</keyword>
<evidence type="ECO:0000259" key="2">
    <source>
        <dbReference type="PROSITE" id="PS50112"/>
    </source>
</evidence>
<organism evidence="4 5">
    <name type="scientific">Aliarcobacter cryaerophilus</name>
    <dbReference type="NCBI Taxonomy" id="28198"/>
    <lineage>
        <taxon>Bacteria</taxon>
        <taxon>Pseudomonadati</taxon>
        <taxon>Campylobacterota</taxon>
        <taxon>Epsilonproteobacteria</taxon>
        <taxon>Campylobacterales</taxon>
        <taxon>Arcobacteraceae</taxon>
        <taxon>Aliarcobacter</taxon>
    </lineage>
</organism>
<dbReference type="SMART" id="SM00304">
    <property type="entry name" value="HAMP"/>
    <property type="match status" value="1"/>
</dbReference>
<evidence type="ECO:0000313" key="4">
    <source>
        <dbReference type="EMBL" id="PRM86870.1"/>
    </source>
</evidence>
<reference evidence="4 5" key="1">
    <citation type="submission" date="2017-09" db="EMBL/GenBank/DDBJ databases">
        <title>Reassesment of A. cryaerophilus.</title>
        <authorList>
            <person name="Perez-Cataluna A."/>
            <person name="Collado L."/>
            <person name="Salgado O."/>
            <person name="Lefinanco V."/>
            <person name="Figueras M.J."/>
        </authorList>
    </citation>
    <scope>NUCLEOTIDE SEQUENCE [LARGE SCALE GENOMIC DNA]</scope>
    <source>
        <strain evidence="4 5">LMG 9871</strain>
    </source>
</reference>
<feature type="domain" description="PAS" evidence="2">
    <location>
        <begin position="93"/>
        <end position="166"/>
    </location>
</feature>
<dbReference type="AlphaFoldDB" id="A0A2S9SJX2"/>
<dbReference type="Pfam" id="PF00672">
    <property type="entry name" value="HAMP"/>
    <property type="match status" value="1"/>
</dbReference>
<dbReference type="InterPro" id="IPR000014">
    <property type="entry name" value="PAS"/>
</dbReference>
<dbReference type="RefSeq" id="WP_123058279.1">
    <property type="nucleotide sequence ID" value="NZ_NXGH01000083.1"/>
</dbReference>
<proteinExistence type="predicted"/>
<dbReference type="CDD" id="cd00130">
    <property type="entry name" value="PAS"/>
    <property type="match status" value="1"/>
</dbReference>
<keyword evidence="1" id="KW-0812">Transmembrane</keyword>
<feature type="domain" description="HAMP" evidence="3">
    <location>
        <begin position="22"/>
        <end position="81"/>
    </location>
</feature>
<gene>
    <name evidence="4" type="ORF">CJ671_10605</name>
</gene>
<comment type="caution">
    <text evidence="4">The sequence shown here is derived from an EMBL/GenBank/DDBJ whole genome shotgun (WGS) entry which is preliminary data.</text>
</comment>
<accession>A0A2S9SJX2</accession>
<keyword evidence="4" id="KW-0808">Transferase</keyword>
<feature type="non-terminal residue" evidence="4">
    <location>
        <position position="1"/>
    </location>
</feature>
<dbReference type="Proteomes" id="UP000238649">
    <property type="component" value="Unassembled WGS sequence"/>
</dbReference>
<dbReference type="OrthoDB" id="2521613at2"/>
<evidence type="ECO:0000313" key="5">
    <source>
        <dbReference type="Proteomes" id="UP000238649"/>
    </source>
</evidence>
<dbReference type="GO" id="GO:0016020">
    <property type="term" value="C:membrane"/>
    <property type="evidence" value="ECO:0007669"/>
    <property type="project" value="InterPro"/>
</dbReference>
<dbReference type="SMART" id="SM00091">
    <property type="entry name" value="PAS"/>
    <property type="match status" value="1"/>
</dbReference>
<sequence>IMVSQTIKTLVVSFCILIIIYYLVVRQLNRIANYAQKFKLDRLAVELTLEGRPLPRKKPDELDTLVATLNQMRARLNDEFAARHQAAEQLQQERDFSATLINSANMVICCMEPDLNIASINPAAILLTGYHQQEILQHNWLELFVSQEQREDLTLTLADHGAIEDKEVIMHDQQGNELVLQWTFAPLYEGPTLKYLIGFGYDITRLKKVEREIIQLNELLVDKVVQRT</sequence>
<dbReference type="NCBIfam" id="TIGR00229">
    <property type="entry name" value="sensory_box"/>
    <property type="match status" value="1"/>
</dbReference>
<evidence type="ECO:0000259" key="3">
    <source>
        <dbReference type="PROSITE" id="PS50885"/>
    </source>
</evidence>